<organism evidence="1">
    <name type="scientific">Inoviridae sp. ct6Sz5</name>
    <dbReference type="NCBI Taxonomy" id="2826758"/>
    <lineage>
        <taxon>Viruses</taxon>
        <taxon>Monodnaviria</taxon>
        <taxon>Loebvirae</taxon>
        <taxon>Hofneiviricota</taxon>
        <taxon>Faserviricetes</taxon>
        <taxon>Tubulavirales</taxon>
        <taxon>Inoviridae</taxon>
    </lineage>
</organism>
<sequence length="77" mass="8782">MKPVKFISVMKSEVPAYVSQNGYIYEGNEYNLVKFEASCKEGYWGYLTDKQGNKITRGKKLCSGNTAKFGKIVFERI</sequence>
<proteinExistence type="predicted"/>
<reference evidence="1" key="1">
    <citation type="journal article" date="2021" name="Proc. Natl. Acad. Sci. U.S.A.">
        <title>A Catalog of Tens of Thousands of Viruses from Human Metagenomes Reveals Hidden Associations with Chronic Diseases.</title>
        <authorList>
            <person name="Tisza M.J."/>
            <person name="Buck C.B."/>
        </authorList>
    </citation>
    <scope>NUCLEOTIDE SEQUENCE</scope>
    <source>
        <strain evidence="1">Ct6Sz5</strain>
    </source>
</reference>
<dbReference type="EMBL" id="BK015002">
    <property type="protein sequence ID" value="DAD86561.1"/>
    <property type="molecule type" value="Genomic_DNA"/>
</dbReference>
<name>A0A8S5MW48_9VIRU</name>
<evidence type="ECO:0000313" key="1">
    <source>
        <dbReference type="EMBL" id="DAD86561.1"/>
    </source>
</evidence>
<protein>
    <submittedName>
        <fullName evidence="1">Uncharacterized protein</fullName>
    </submittedName>
</protein>
<accession>A0A8S5MW48</accession>